<dbReference type="PANTHER" id="PTHR24404">
    <property type="entry name" value="ZINC FINGER PROTEIN"/>
    <property type="match status" value="1"/>
</dbReference>
<dbReference type="AlphaFoldDB" id="A0A671UIT5"/>
<dbReference type="GO" id="GO:0006357">
    <property type="term" value="P:regulation of transcription by RNA polymerase II"/>
    <property type="evidence" value="ECO:0007669"/>
    <property type="project" value="TreeGrafter"/>
</dbReference>
<gene>
    <name evidence="14" type="primary">LOC115589964</name>
</gene>
<sequence>MSKGDVIRGFVTERLAAASQEILAVVDKIVAGYEEEASGFRQEIERQRRQLEELLQPEVRLKAGVKRSRSLPPVEEEEGEGEDEESPEHPENLEDPTNQTPARCFSSRGQYRNWKKKPGRPQISEAESHVELRIRILEDHQTDVLTNSVLKKCPLLKLKCPRGLQEADFIDLLKSTFPQLSGGDKCFDMLTSDKRRRLQPLKLQTATPDEISRNISCSGWRKSTLFIRLKTQKELQTNKEDFHPTEDNTEDSLSTSVMLTSDDTRPQTSNPVKEVEGRTEGSRVSCCSTSQQRDIQDGEDADHRTSESAEDFVDCTAAESKTDSIEKEEENGESSGSDDDWKQDKNNKELRPKTKKKQKVSRSGLKATRTKTENTDVSLSCKVCRALHKSEVTLVKHAWSHSDDPGSLCGVCGEHLESEEALKDHLQNQHKTEDCHICGESFLSTPSLNEHVAAHSGEKPYECDVCCEAFALKVSLENHQKLHKASKLHRCFTCHKVFELKEQLKAHCRTHSNKKTRLCGVCGKSLSDYRSLSRHKMTHSEERPHICQVCGRRFKLPGTLKQHKKIHTDRERSYLCDVCCKMFLTSKELQIHMRRHTNEKPYHCGECGKGFSTKGPLTIHMRVHTGETPYRCPDCGWSFKRKVNLDNHLTVHSGQKPFVCGICGKGCARKTYLTVHMRTHNGERPYKCTLCDKAFTQGHCLKTHMKSHLVAEAAT</sequence>
<feature type="domain" description="C2H2-type" evidence="13">
    <location>
        <begin position="574"/>
        <end position="601"/>
    </location>
</feature>
<evidence type="ECO:0000256" key="1">
    <source>
        <dbReference type="ARBA" id="ARBA00004123"/>
    </source>
</evidence>
<dbReference type="FunFam" id="3.30.160.60:FF:001289">
    <property type="entry name" value="Zinc finger protein 574"/>
    <property type="match status" value="1"/>
</dbReference>
<keyword evidence="8" id="KW-0238">DNA-binding</keyword>
<feature type="domain" description="C2H2-type" evidence="13">
    <location>
        <begin position="433"/>
        <end position="460"/>
    </location>
</feature>
<keyword evidence="9" id="KW-0804">Transcription</keyword>
<dbReference type="PANTHER" id="PTHR24404:SF110">
    <property type="entry name" value="C2H2-TYPE DOMAIN-CONTAINING PROTEIN"/>
    <property type="match status" value="1"/>
</dbReference>
<reference evidence="14" key="2">
    <citation type="submission" date="2025-08" db="UniProtKB">
        <authorList>
            <consortium name="Ensembl"/>
        </authorList>
    </citation>
    <scope>IDENTIFICATION</scope>
</reference>
<dbReference type="GO" id="GO:0008270">
    <property type="term" value="F:zinc ion binding"/>
    <property type="evidence" value="ECO:0007669"/>
    <property type="project" value="UniProtKB-KW"/>
</dbReference>
<dbReference type="PROSITE" id="PS50157">
    <property type="entry name" value="ZINC_FINGER_C2H2_2"/>
    <property type="match status" value="10"/>
</dbReference>
<dbReference type="GO" id="GO:0003700">
    <property type="term" value="F:DNA-binding transcription factor activity"/>
    <property type="evidence" value="ECO:0007669"/>
    <property type="project" value="TreeGrafter"/>
</dbReference>
<keyword evidence="15" id="KW-1185">Reference proteome</keyword>
<evidence type="ECO:0000256" key="7">
    <source>
        <dbReference type="ARBA" id="ARBA00023015"/>
    </source>
</evidence>
<keyword evidence="6" id="KW-0862">Zinc</keyword>
<dbReference type="InterPro" id="IPR013087">
    <property type="entry name" value="Znf_C2H2_type"/>
</dbReference>
<keyword evidence="5 11" id="KW-0863">Zinc-finger</keyword>
<dbReference type="SMART" id="SM00355">
    <property type="entry name" value="ZnF_C2H2"/>
    <property type="match status" value="12"/>
</dbReference>
<feature type="domain" description="C2H2-type" evidence="13">
    <location>
        <begin position="489"/>
        <end position="516"/>
    </location>
</feature>
<feature type="domain" description="C2H2-type" evidence="13">
    <location>
        <begin position="686"/>
        <end position="713"/>
    </location>
</feature>
<evidence type="ECO:0000313" key="15">
    <source>
        <dbReference type="Proteomes" id="UP000472265"/>
    </source>
</evidence>
<dbReference type="Proteomes" id="UP000472265">
    <property type="component" value="Chromosome 10"/>
</dbReference>
<dbReference type="RefSeq" id="XP_030287024.1">
    <property type="nucleotide sequence ID" value="XM_030431164.1"/>
</dbReference>
<evidence type="ECO:0000256" key="9">
    <source>
        <dbReference type="ARBA" id="ARBA00023163"/>
    </source>
</evidence>
<comment type="similarity">
    <text evidence="2">Belongs to the krueppel C2H2-type zinc-finger protein family.</text>
</comment>
<dbReference type="GO" id="GO:0000978">
    <property type="term" value="F:RNA polymerase II cis-regulatory region sequence-specific DNA binding"/>
    <property type="evidence" value="ECO:0007669"/>
    <property type="project" value="TreeGrafter"/>
</dbReference>
<feature type="compositionally biased region" description="Polar residues" evidence="12">
    <location>
        <begin position="259"/>
        <end position="271"/>
    </location>
</feature>
<feature type="region of interest" description="Disordered" evidence="12">
    <location>
        <begin position="65"/>
        <end position="122"/>
    </location>
</feature>
<dbReference type="SUPFAM" id="SSF57667">
    <property type="entry name" value="beta-beta-alpha zinc fingers"/>
    <property type="match status" value="5"/>
</dbReference>
<dbReference type="InterPro" id="IPR036236">
    <property type="entry name" value="Znf_C2H2_sf"/>
</dbReference>
<feature type="domain" description="C2H2-type" evidence="13">
    <location>
        <begin position="602"/>
        <end position="629"/>
    </location>
</feature>
<dbReference type="GO" id="GO:0005634">
    <property type="term" value="C:nucleus"/>
    <property type="evidence" value="ECO:0007669"/>
    <property type="project" value="UniProtKB-SubCell"/>
</dbReference>
<dbReference type="InParanoid" id="A0A671UIT5"/>
<dbReference type="FunFam" id="3.30.160.60:FF:000710">
    <property type="entry name" value="Zinc finger protein 768"/>
    <property type="match status" value="1"/>
</dbReference>
<feature type="compositionally biased region" description="Acidic residues" evidence="12">
    <location>
        <begin position="326"/>
        <end position="338"/>
    </location>
</feature>
<evidence type="ECO:0000259" key="13">
    <source>
        <dbReference type="PROSITE" id="PS50157"/>
    </source>
</evidence>
<dbReference type="PROSITE" id="PS00028">
    <property type="entry name" value="ZINC_FINGER_C2H2_1"/>
    <property type="match status" value="11"/>
</dbReference>
<accession>A0A671UIT5</accession>
<keyword evidence="3" id="KW-0479">Metal-binding</keyword>
<dbReference type="FunFam" id="3.30.160.60:FF:000711">
    <property type="entry name" value="zinc finger protein 697"/>
    <property type="match status" value="1"/>
</dbReference>
<evidence type="ECO:0000256" key="12">
    <source>
        <dbReference type="SAM" id="MobiDB-lite"/>
    </source>
</evidence>
<name>A0A671UIT5_SPAAU</name>
<dbReference type="OrthoDB" id="6077919at2759"/>
<dbReference type="Pfam" id="PF00096">
    <property type="entry name" value="zf-C2H2"/>
    <property type="match status" value="5"/>
</dbReference>
<evidence type="ECO:0000256" key="5">
    <source>
        <dbReference type="ARBA" id="ARBA00022771"/>
    </source>
</evidence>
<feature type="compositionally biased region" description="Basic and acidic residues" evidence="12">
    <location>
        <begin position="339"/>
        <end position="352"/>
    </location>
</feature>
<feature type="domain" description="C2H2-type" evidence="13">
    <location>
        <begin position="461"/>
        <end position="488"/>
    </location>
</feature>
<evidence type="ECO:0000256" key="11">
    <source>
        <dbReference type="PROSITE-ProRule" id="PRU00042"/>
    </source>
</evidence>
<evidence type="ECO:0000256" key="10">
    <source>
        <dbReference type="ARBA" id="ARBA00023242"/>
    </source>
</evidence>
<feature type="domain" description="C2H2-type" evidence="13">
    <location>
        <begin position="517"/>
        <end position="544"/>
    </location>
</feature>
<dbReference type="FunFam" id="3.30.160.60:FF:001443">
    <property type="entry name" value="Zinc finger protein 668"/>
    <property type="match status" value="1"/>
</dbReference>
<comment type="subcellular location">
    <subcellularLocation>
        <location evidence="1">Nucleus</location>
    </subcellularLocation>
</comment>
<evidence type="ECO:0000256" key="2">
    <source>
        <dbReference type="ARBA" id="ARBA00006991"/>
    </source>
</evidence>
<keyword evidence="10" id="KW-0539">Nucleus</keyword>
<feature type="domain" description="C2H2-type" evidence="13">
    <location>
        <begin position="630"/>
        <end position="657"/>
    </location>
</feature>
<evidence type="ECO:0000256" key="8">
    <source>
        <dbReference type="ARBA" id="ARBA00023125"/>
    </source>
</evidence>
<dbReference type="GeneID" id="115589964"/>
<reference evidence="14" key="3">
    <citation type="submission" date="2025-09" db="UniProtKB">
        <authorList>
            <consortium name="Ensembl"/>
        </authorList>
    </citation>
    <scope>IDENTIFICATION</scope>
</reference>
<evidence type="ECO:0000256" key="4">
    <source>
        <dbReference type="ARBA" id="ARBA00022737"/>
    </source>
</evidence>
<dbReference type="FunFam" id="3.30.160.60:FF:002343">
    <property type="entry name" value="Zinc finger protein 33A"/>
    <property type="match status" value="1"/>
</dbReference>
<dbReference type="Ensembl" id="ENSSAUT00010013394.1">
    <property type="protein sequence ID" value="ENSSAUP00010012599.1"/>
    <property type="gene ID" value="ENSSAUG00010006002.1"/>
</dbReference>
<dbReference type="GeneTree" id="ENSGT00950000183052"/>
<reference evidence="14" key="1">
    <citation type="submission" date="2021-04" db="EMBL/GenBank/DDBJ databases">
        <authorList>
            <consortium name="Wellcome Sanger Institute Data Sharing"/>
        </authorList>
    </citation>
    <scope>NUCLEOTIDE SEQUENCE [LARGE SCALE GENOMIC DNA]</scope>
</reference>
<organism evidence="14 15">
    <name type="scientific">Sparus aurata</name>
    <name type="common">Gilthead sea bream</name>
    <dbReference type="NCBI Taxonomy" id="8175"/>
    <lineage>
        <taxon>Eukaryota</taxon>
        <taxon>Metazoa</taxon>
        <taxon>Chordata</taxon>
        <taxon>Craniata</taxon>
        <taxon>Vertebrata</taxon>
        <taxon>Euteleostomi</taxon>
        <taxon>Actinopterygii</taxon>
        <taxon>Neopterygii</taxon>
        <taxon>Teleostei</taxon>
        <taxon>Neoteleostei</taxon>
        <taxon>Acanthomorphata</taxon>
        <taxon>Eupercaria</taxon>
        <taxon>Spariformes</taxon>
        <taxon>Sparidae</taxon>
        <taxon>Sparus</taxon>
    </lineage>
</organism>
<evidence type="ECO:0000256" key="6">
    <source>
        <dbReference type="ARBA" id="ARBA00022833"/>
    </source>
</evidence>
<proteinExistence type="inferred from homology"/>
<protein>
    <submittedName>
        <fullName evidence="14">Zinc finger protein 250-like</fullName>
    </submittedName>
</protein>
<dbReference type="InterPro" id="IPR050589">
    <property type="entry name" value="Ikaros_C2H2-ZF"/>
</dbReference>
<feature type="compositionally biased region" description="Acidic residues" evidence="12">
    <location>
        <begin position="74"/>
        <end position="86"/>
    </location>
</feature>
<dbReference type="Gene3D" id="3.30.160.60">
    <property type="entry name" value="Classic Zinc Finger"/>
    <property type="match status" value="10"/>
</dbReference>
<dbReference type="FunFam" id="3.30.160.60:FF:001774">
    <property type="entry name" value="Myoneurin"/>
    <property type="match status" value="1"/>
</dbReference>
<keyword evidence="7" id="KW-0805">Transcription regulation</keyword>
<evidence type="ECO:0000256" key="3">
    <source>
        <dbReference type="ARBA" id="ARBA00022723"/>
    </source>
</evidence>
<keyword evidence="4" id="KW-0677">Repeat</keyword>
<dbReference type="OMA" id="HRTHRKC"/>
<evidence type="ECO:0000313" key="14">
    <source>
        <dbReference type="Ensembl" id="ENSSAUP00010012599.1"/>
    </source>
</evidence>
<feature type="domain" description="C2H2-type" evidence="13">
    <location>
        <begin position="545"/>
        <end position="572"/>
    </location>
</feature>
<feature type="region of interest" description="Disordered" evidence="12">
    <location>
        <begin position="259"/>
        <end position="371"/>
    </location>
</feature>
<feature type="domain" description="C2H2-type" evidence="13">
    <location>
        <begin position="658"/>
        <end position="685"/>
    </location>
</feature>
<dbReference type="FunFam" id="3.30.160.60:FF:000072">
    <property type="entry name" value="zinc finger protein 143 isoform X1"/>
    <property type="match status" value="1"/>
</dbReference>